<evidence type="ECO:0000256" key="1">
    <source>
        <dbReference type="ARBA" id="ARBA00023157"/>
    </source>
</evidence>
<dbReference type="SUPFAM" id="SSF57424">
    <property type="entry name" value="LDL receptor-like module"/>
    <property type="match status" value="1"/>
</dbReference>
<dbReference type="CDD" id="cd00112">
    <property type="entry name" value="LDLa"/>
    <property type="match status" value="1"/>
</dbReference>
<protein>
    <submittedName>
        <fullName evidence="3">Uncharacterized protein</fullName>
    </submittedName>
</protein>
<evidence type="ECO:0000313" key="3">
    <source>
        <dbReference type="EMBL" id="KAK7076914.1"/>
    </source>
</evidence>
<keyword evidence="4" id="KW-1185">Reference proteome</keyword>
<evidence type="ECO:0000313" key="4">
    <source>
        <dbReference type="Proteomes" id="UP001381693"/>
    </source>
</evidence>
<dbReference type="EMBL" id="JAXCGZ010009512">
    <property type="protein sequence ID" value="KAK7076914.1"/>
    <property type="molecule type" value="Genomic_DNA"/>
</dbReference>
<dbReference type="PROSITE" id="PS50068">
    <property type="entry name" value="LDLRA_2"/>
    <property type="match status" value="1"/>
</dbReference>
<dbReference type="SMART" id="SM00192">
    <property type="entry name" value="LDLa"/>
    <property type="match status" value="1"/>
</dbReference>
<proteinExistence type="predicted"/>
<comment type="caution">
    <text evidence="3">The sequence shown here is derived from an EMBL/GenBank/DDBJ whole genome shotgun (WGS) entry which is preliminary data.</text>
</comment>
<organism evidence="3 4">
    <name type="scientific">Halocaridina rubra</name>
    <name type="common">Hawaiian red shrimp</name>
    <dbReference type="NCBI Taxonomy" id="373956"/>
    <lineage>
        <taxon>Eukaryota</taxon>
        <taxon>Metazoa</taxon>
        <taxon>Ecdysozoa</taxon>
        <taxon>Arthropoda</taxon>
        <taxon>Crustacea</taxon>
        <taxon>Multicrustacea</taxon>
        <taxon>Malacostraca</taxon>
        <taxon>Eumalacostraca</taxon>
        <taxon>Eucarida</taxon>
        <taxon>Decapoda</taxon>
        <taxon>Pleocyemata</taxon>
        <taxon>Caridea</taxon>
        <taxon>Atyoidea</taxon>
        <taxon>Atyidae</taxon>
        <taxon>Halocaridina</taxon>
    </lineage>
</organism>
<accession>A0AAN9A7D3</accession>
<dbReference type="InterPro" id="IPR002172">
    <property type="entry name" value="LDrepeatLR_classA_rpt"/>
</dbReference>
<name>A0AAN9A7D3_HALRR</name>
<dbReference type="InterPro" id="IPR036055">
    <property type="entry name" value="LDL_receptor-like_sf"/>
</dbReference>
<dbReference type="Pfam" id="PF00057">
    <property type="entry name" value="Ldl_recept_a"/>
    <property type="match status" value="1"/>
</dbReference>
<dbReference type="PROSITE" id="PS01209">
    <property type="entry name" value="LDLRA_1"/>
    <property type="match status" value="1"/>
</dbReference>
<dbReference type="Gene3D" id="4.10.400.10">
    <property type="entry name" value="Low-density Lipoprotein Receptor"/>
    <property type="match status" value="1"/>
</dbReference>
<dbReference type="AlphaFoldDB" id="A0AAN9A7D3"/>
<gene>
    <name evidence="3" type="ORF">SK128_010550</name>
</gene>
<dbReference type="Proteomes" id="UP001381693">
    <property type="component" value="Unassembled WGS sequence"/>
</dbReference>
<comment type="caution">
    <text evidence="2">Lacks conserved residue(s) required for the propagation of feature annotation.</text>
</comment>
<feature type="non-terminal residue" evidence="3">
    <location>
        <position position="1"/>
    </location>
</feature>
<evidence type="ECO:0000256" key="2">
    <source>
        <dbReference type="PROSITE-ProRule" id="PRU00124"/>
    </source>
</evidence>
<sequence>VHSRCSESDQIECGTDDRCVRIAYICDGDNDCGDHSDEASDLCRVSCTNDKVKITFQEELDLRYFMLPQSPISF</sequence>
<keyword evidence="1" id="KW-1015">Disulfide bond</keyword>
<dbReference type="InterPro" id="IPR023415">
    <property type="entry name" value="LDLR_class-A_CS"/>
</dbReference>
<reference evidence="3 4" key="1">
    <citation type="submission" date="2023-11" db="EMBL/GenBank/DDBJ databases">
        <title>Halocaridina rubra genome assembly.</title>
        <authorList>
            <person name="Smith C."/>
        </authorList>
    </citation>
    <scope>NUCLEOTIDE SEQUENCE [LARGE SCALE GENOMIC DNA]</scope>
    <source>
        <strain evidence="3">EP-1</strain>
        <tissue evidence="3">Whole</tissue>
    </source>
</reference>